<dbReference type="PANTHER" id="PTHR35011:SF4">
    <property type="entry name" value="SLL1102 PROTEIN"/>
    <property type="match status" value="1"/>
</dbReference>
<sequence length="171" mass="19121">MFSSLTRFIDRVAELTGKAGSFVLPLLVVTILLNVILRYVFNIGMIELEELQWHLNALVVMSCLAWAYQTDTHVRVDVLHARMRPRTQALVEVLGVIFLLLPFAGLVSWHAWKIFSFSWALKEGSPMPSGLPARYIIKGVMAAGMSLLALQGVSILIRSLQRLGTAWSEAR</sequence>
<keyword evidence="2 9" id="KW-0813">Transport</keyword>
<feature type="transmembrane region" description="Helical" evidence="9">
    <location>
        <begin position="135"/>
        <end position="157"/>
    </location>
</feature>
<evidence type="ECO:0000256" key="9">
    <source>
        <dbReference type="RuleBase" id="RU369079"/>
    </source>
</evidence>
<evidence type="ECO:0000256" key="1">
    <source>
        <dbReference type="ARBA" id="ARBA00004429"/>
    </source>
</evidence>
<dbReference type="Pfam" id="PF04290">
    <property type="entry name" value="DctQ"/>
    <property type="match status" value="1"/>
</dbReference>
<evidence type="ECO:0000313" key="11">
    <source>
        <dbReference type="EMBL" id="SLN47089.1"/>
    </source>
</evidence>
<accession>A0A1X6ZBP4</accession>
<dbReference type="GO" id="GO:0005886">
    <property type="term" value="C:plasma membrane"/>
    <property type="evidence" value="ECO:0007669"/>
    <property type="project" value="UniProtKB-SubCell"/>
</dbReference>
<feature type="transmembrane region" description="Helical" evidence="9">
    <location>
        <begin position="21"/>
        <end position="41"/>
    </location>
</feature>
<name>A0A1X6ZBP4_9RHOB</name>
<keyword evidence="12" id="KW-1185">Reference proteome</keyword>
<feature type="transmembrane region" description="Helical" evidence="9">
    <location>
        <begin position="53"/>
        <end position="68"/>
    </location>
</feature>
<feature type="domain" description="Tripartite ATP-independent periplasmic transporters DctQ component" evidence="10">
    <location>
        <begin position="27"/>
        <end position="161"/>
    </location>
</feature>
<dbReference type="RefSeq" id="WP_085888259.1">
    <property type="nucleotide sequence ID" value="NZ_FWFN01000004.1"/>
</dbReference>
<feature type="transmembrane region" description="Helical" evidence="9">
    <location>
        <begin position="89"/>
        <end position="112"/>
    </location>
</feature>
<evidence type="ECO:0000256" key="6">
    <source>
        <dbReference type="ARBA" id="ARBA00022989"/>
    </source>
</evidence>
<proteinExistence type="inferred from homology"/>
<dbReference type="InterPro" id="IPR055348">
    <property type="entry name" value="DctQ"/>
</dbReference>
<evidence type="ECO:0000256" key="7">
    <source>
        <dbReference type="ARBA" id="ARBA00023136"/>
    </source>
</evidence>
<dbReference type="OrthoDB" id="9794346at2"/>
<dbReference type="AlphaFoldDB" id="A0A1X6ZBP4"/>
<keyword evidence="7 9" id="KW-0472">Membrane</keyword>
<dbReference type="InterPro" id="IPR007387">
    <property type="entry name" value="TRAP_DctQ"/>
</dbReference>
<evidence type="ECO:0000313" key="12">
    <source>
        <dbReference type="Proteomes" id="UP000193963"/>
    </source>
</evidence>
<reference evidence="11 12" key="1">
    <citation type="submission" date="2017-03" db="EMBL/GenBank/DDBJ databases">
        <authorList>
            <person name="Afonso C.L."/>
            <person name="Miller P.J."/>
            <person name="Scott M.A."/>
            <person name="Spackman E."/>
            <person name="Goraichik I."/>
            <person name="Dimitrov K.M."/>
            <person name="Suarez D.L."/>
            <person name="Swayne D.E."/>
        </authorList>
    </citation>
    <scope>NUCLEOTIDE SEQUENCE [LARGE SCALE GENOMIC DNA]</scope>
    <source>
        <strain evidence="11 12">CECT 7751</strain>
    </source>
</reference>
<keyword evidence="4 9" id="KW-0997">Cell inner membrane</keyword>
<comment type="similarity">
    <text evidence="8 9">Belongs to the TRAP transporter small permease family.</text>
</comment>
<evidence type="ECO:0000259" key="10">
    <source>
        <dbReference type="Pfam" id="PF04290"/>
    </source>
</evidence>
<evidence type="ECO:0000256" key="2">
    <source>
        <dbReference type="ARBA" id="ARBA00022448"/>
    </source>
</evidence>
<dbReference type="Proteomes" id="UP000193963">
    <property type="component" value="Unassembled WGS sequence"/>
</dbReference>
<evidence type="ECO:0000256" key="3">
    <source>
        <dbReference type="ARBA" id="ARBA00022475"/>
    </source>
</evidence>
<dbReference type="PANTHER" id="PTHR35011">
    <property type="entry name" value="2,3-DIKETO-L-GULONATE TRAP TRANSPORTER SMALL PERMEASE PROTEIN YIAM"/>
    <property type="match status" value="1"/>
</dbReference>
<evidence type="ECO:0000256" key="5">
    <source>
        <dbReference type="ARBA" id="ARBA00022692"/>
    </source>
</evidence>
<evidence type="ECO:0000256" key="4">
    <source>
        <dbReference type="ARBA" id="ARBA00022519"/>
    </source>
</evidence>
<comment type="subunit">
    <text evidence="9">The complex comprises the extracytoplasmic solute receptor protein and the two transmembrane proteins.</text>
</comment>
<dbReference type="EMBL" id="FWFN01000004">
    <property type="protein sequence ID" value="SLN47089.1"/>
    <property type="molecule type" value="Genomic_DNA"/>
</dbReference>
<evidence type="ECO:0000256" key="8">
    <source>
        <dbReference type="ARBA" id="ARBA00038436"/>
    </source>
</evidence>
<gene>
    <name evidence="11" type="ORF">PSM7751_02201</name>
</gene>
<organism evidence="11 12">
    <name type="scientific">Pseudooceanicola marinus</name>
    <dbReference type="NCBI Taxonomy" id="396013"/>
    <lineage>
        <taxon>Bacteria</taxon>
        <taxon>Pseudomonadati</taxon>
        <taxon>Pseudomonadota</taxon>
        <taxon>Alphaproteobacteria</taxon>
        <taxon>Rhodobacterales</taxon>
        <taxon>Paracoccaceae</taxon>
        <taxon>Pseudooceanicola</taxon>
    </lineage>
</organism>
<comment type="subcellular location">
    <subcellularLocation>
        <location evidence="1 9">Cell inner membrane</location>
        <topology evidence="1 9">Multi-pass membrane protein</topology>
    </subcellularLocation>
</comment>
<keyword evidence="5 9" id="KW-0812">Transmembrane</keyword>
<dbReference type="GO" id="GO:0022857">
    <property type="term" value="F:transmembrane transporter activity"/>
    <property type="evidence" value="ECO:0007669"/>
    <property type="project" value="UniProtKB-UniRule"/>
</dbReference>
<protein>
    <recommendedName>
        <fullName evidence="9">TRAP transporter small permease protein</fullName>
    </recommendedName>
</protein>
<keyword evidence="6 9" id="KW-1133">Transmembrane helix</keyword>
<keyword evidence="3" id="KW-1003">Cell membrane</keyword>
<comment type="function">
    <text evidence="9">Part of the tripartite ATP-independent periplasmic (TRAP) transport system.</text>
</comment>